<dbReference type="GO" id="GO:0003677">
    <property type="term" value="F:DNA binding"/>
    <property type="evidence" value="ECO:0007669"/>
    <property type="project" value="UniProtKB-KW"/>
</dbReference>
<evidence type="ECO:0000313" key="4">
    <source>
        <dbReference type="Proteomes" id="UP000481964"/>
    </source>
</evidence>
<comment type="caution">
    <text evidence="3">The sequence shown here is derived from an EMBL/GenBank/DDBJ whole genome shotgun (WGS) entry which is preliminary data.</text>
</comment>
<dbReference type="Proteomes" id="UP000481964">
    <property type="component" value="Unassembled WGS sequence"/>
</dbReference>
<accession>A0A7C9LS47</accession>
<dbReference type="PROSITE" id="PS50943">
    <property type="entry name" value="HTH_CROC1"/>
    <property type="match status" value="1"/>
</dbReference>
<name>A0A7C9LS47_9FIRM</name>
<dbReference type="Gene3D" id="1.10.260.40">
    <property type="entry name" value="lambda repressor-like DNA-binding domains"/>
    <property type="match status" value="1"/>
</dbReference>
<evidence type="ECO:0000259" key="2">
    <source>
        <dbReference type="PROSITE" id="PS50943"/>
    </source>
</evidence>
<dbReference type="PANTHER" id="PTHR46558:SF13">
    <property type="entry name" value="HTH-TYPE TRANSCRIPTIONAL REGULATOR IMMR"/>
    <property type="match status" value="1"/>
</dbReference>
<dbReference type="AlphaFoldDB" id="A0A7C9LS47"/>
<keyword evidence="1" id="KW-0238">DNA-binding</keyword>
<protein>
    <submittedName>
        <fullName evidence="3">Helix-turn-helix domain-containing protein</fullName>
    </submittedName>
</protein>
<dbReference type="InterPro" id="IPR001387">
    <property type="entry name" value="Cro/C1-type_HTH"/>
</dbReference>
<evidence type="ECO:0000313" key="3">
    <source>
        <dbReference type="EMBL" id="MSC55915.1"/>
    </source>
</evidence>
<dbReference type="SMART" id="SM00530">
    <property type="entry name" value="HTH_XRE"/>
    <property type="match status" value="1"/>
</dbReference>
<dbReference type="InterPro" id="IPR010982">
    <property type="entry name" value="Lambda_DNA-bd_dom_sf"/>
</dbReference>
<dbReference type="Pfam" id="PF01381">
    <property type="entry name" value="HTH_3"/>
    <property type="match status" value="1"/>
</dbReference>
<organism evidence="3 4">
    <name type="scientific">Lachnospira eligens</name>
    <dbReference type="NCBI Taxonomy" id="39485"/>
    <lineage>
        <taxon>Bacteria</taxon>
        <taxon>Bacillati</taxon>
        <taxon>Bacillota</taxon>
        <taxon>Clostridia</taxon>
        <taxon>Lachnospirales</taxon>
        <taxon>Lachnospiraceae</taxon>
        <taxon>Lachnospira</taxon>
    </lineage>
</organism>
<dbReference type="RefSeq" id="WP_154300239.1">
    <property type="nucleotide sequence ID" value="NZ_WKRD01000001.1"/>
</dbReference>
<dbReference type="CDD" id="cd00093">
    <property type="entry name" value="HTH_XRE"/>
    <property type="match status" value="1"/>
</dbReference>
<gene>
    <name evidence="3" type="ORF">GKE48_00390</name>
</gene>
<feature type="domain" description="HTH cro/C1-type" evidence="2">
    <location>
        <begin position="12"/>
        <end position="67"/>
    </location>
</feature>
<dbReference type="SUPFAM" id="SSF47413">
    <property type="entry name" value="lambda repressor-like DNA-binding domains"/>
    <property type="match status" value="1"/>
</dbReference>
<sequence>MKYNMIDVGQRIKEERLKNGYKRQDDLCDELHIGRNTLSAWENGKANIELGDLIKLCELFNCEVGYLLCEYDTPYRVQSDISEQTQLSTKAIENIMKSRDNHKKLFGNCKNSLDVLLSSDDFIKMLERVEEYRILKSSNVDKNMIDAKAFALYKDFINIIDNM</sequence>
<evidence type="ECO:0000256" key="1">
    <source>
        <dbReference type="ARBA" id="ARBA00023125"/>
    </source>
</evidence>
<dbReference type="PANTHER" id="PTHR46558">
    <property type="entry name" value="TRACRIPTIONAL REGULATORY PROTEIN-RELATED-RELATED"/>
    <property type="match status" value="1"/>
</dbReference>
<dbReference type="EMBL" id="WKRD01000001">
    <property type="protein sequence ID" value="MSC55915.1"/>
    <property type="molecule type" value="Genomic_DNA"/>
</dbReference>
<proteinExistence type="predicted"/>
<reference evidence="3 4" key="1">
    <citation type="journal article" date="2019" name="Nat. Med.">
        <title>A library of human gut bacterial isolates paired with longitudinal multiomics data enables mechanistic microbiome research.</title>
        <authorList>
            <person name="Poyet M."/>
            <person name="Groussin M."/>
            <person name="Gibbons S.M."/>
            <person name="Avila-Pacheco J."/>
            <person name="Jiang X."/>
            <person name="Kearney S.M."/>
            <person name="Perrotta A.R."/>
            <person name="Berdy B."/>
            <person name="Zhao S."/>
            <person name="Lieberman T.D."/>
            <person name="Swanson P.K."/>
            <person name="Smith M."/>
            <person name="Roesemann S."/>
            <person name="Alexander J.E."/>
            <person name="Rich S.A."/>
            <person name="Livny J."/>
            <person name="Vlamakis H."/>
            <person name="Clish C."/>
            <person name="Bullock K."/>
            <person name="Deik A."/>
            <person name="Scott J."/>
            <person name="Pierce K.A."/>
            <person name="Xavier R.J."/>
            <person name="Alm E.J."/>
        </authorList>
    </citation>
    <scope>NUCLEOTIDE SEQUENCE [LARGE SCALE GENOMIC DNA]</scope>
    <source>
        <strain evidence="3 4">BIOML-A1</strain>
    </source>
</reference>